<dbReference type="EMBL" id="JAUEPU010000057">
    <property type="protein sequence ID" value="KAK0484215.1"/>
    <property type="molecule type" value="Genomic_DNA"/>
</dbReference>
<dbReference type="InterPro" id="IPR032630">
    <property type="entry name" value="P_typ_ATPase_c"/>
</dbReference>
<evidence type="ECO:0000256" key="1">
    <source>
        <dbReference type="SAM" id="MobiDB-lite"/>
    </source>
</evidence>
<feature type="compositionally biased region" description="Polar residues" evidence="1">
    <location>
        <begin position="184"/>
        <end position="196"/>
    </location>
</feature>
<comment type="caution">
    <text evidence="4">The sequence shown here is derived from an EMBL/GenBank/DDBJ whole genome shotgun (WGS) entry which is preliminary data.</text>
</comment>
<evidence type="ECO:0000313" key="4">
    <source>
        <dbReference type="EMBL" id="KAK0484215.1"/>
    </source>
</evidence>
<evidence type="ECO:0000313" key="5">
    <source>
        <dbReference type="Proteomes" id="UP001175228"/>
    </source>
</evidence>
<proteinExistence type="predicted"/>
<gene>
    <name evidence="4" type="ORF">EDD18DRAFT_1429821</name>
</gene>
<name>A0AA39ULX9_9AGAR</name>
<organism evidence="4 5">
    <name type="scientific">Armillaria luteobubalina</name>
    <dbReference type="NCBI Taxonomy" id="153913"/>
    <lineage>
        <taxon>Eukaryota</taxon>
        <taxon>Fungi</taxon>
        <taxon>Dikarya</taxon>
        <taxon>Basidiomycota</taxon>
        <taxon>Agaricomycotina</taxon>
        <taxon>Agaricomycetes</taxon>
        <taxon>Agaricomycetidae</taxon>
        <taxon>Agaricales</taxon>
        <taxon>Marasmiineae</taxon>
        <taxon>Physalacriaceae</taxon>
        <taxon>Armillaria</taxon>
    </lineage>
</organism>
<dbReference type="AlphaFoldDB" id="A0AA39ULX9"/>
<feature type="domain" description="P-type ATPase C-terminal" evidence="3">
    <location>
        <begin position="26"/>
        <end position="113"/>
    </location>
</feature>
<evidence type="ECO:0000256" key="2">
    <source>
        <dbReference type="SAM" id="Phobius"/>
    </source>
</evidence>
<feature type="compositionally biased region" description="Basic and acidic residues" evidence="1">
    <location>
        <begin position="201"/>
        <end position="215"/>
    </location>
</feature>
<feature type="transmembrane region" description="Helical" evidence="2">
    <location>
        <begin position="80"/>
        <end position="100"/>
    </location>
</feature>
<keyword evidence="2" id="KW-0812">Transmembrane</keyword>
<dbReference type="Proteomes" id="UP001175228">
    <property type="component" value="Unassembled WGS sequence"/>
</dbReference>
<feature type="region of interest" description="Disordered" evidence="1">
    <location>
        <begin position="179"/>
        <end position="236"/>
    </location>
</feature>
<feature type="transmembrane region" description="Helical" evidence="2">
    <location>
        <begin position="50"/>
        <end position="68"/>
    </location>
</feature>
<keyword evidence="2" id="KW-1133">Transmembrane helix</keyword>
<keyword evidence="2" id="KW-0472">Membrane</keyword>
<feature type="transmembrane region" description="Helical" evidence="2">
    <location>
        <begin position="27"/>
        <end position="43"/>
    </location>
</feature>
<evidence type="ECO:0000259" key="3">
    <source>
        <dbReference type="Pfam" id="PF16212"/>
    </source>
</evidence>
<sequence>MAVKANGLALNGLPSMCSTVYIKDPEFSITMVLSAIIVVNLFIGMNTNVWTGWVFFAVLIGTILIWLYTFSHDPISSILLFRSTLFWLSLPITVCLSLVLRYITKAWKFGFAPDDIDILRYIRKVYPGRDLRSMHHEEGIGLQAMKRPVYGDDLVHRGFGFATEEGGVTMSRIQSHLSEKRMSSRNLTEFSRTVGQKSGKKSVDQKRSHDSDGPHHSLLQKGLRKFRPTFGSENQS</sequence>
<dbReference type="Pfam" id="PF16212">
    <property type="entry name" value="PhoLip_ATPase_C"/>
    <property type="match status" value="1"/>
</dbReference>
<accession>A0AA39ULX9</accession>
<reference evidence="4" key="1">
    <citation type="submission" date="2023-06" db="EMBL/GenBank/DDBJ databases">
        <authorList>
            <consortium name="Lawrence Berkeley National Laboratory"/>
            <person name="Ahrendt S."/>
            <person name="Sahu N."/>
            <person name="Indic B."/>
            <person name="Wong-Bajracharya J."/>
            <person name="Merenyi Z."/>
            <person name="Ke H.-M."/>
            <person name="Monk M."/>
            <person name="Kocsube S."/>
            <person name="Drula E."/>
            <person name="Lipzen A."/>
            <person name="Balint B."/>
            <person name="Henrissat B."/>
            <person name="Andreopoulos B."/>
            <person name="Martin F.M."/>
            <person name="Harder C.B."/>
            <person name="Rigling D."/>
            <person name="Ford K.L."/>
            <person name="Foster G.D."/>
            <person name="Pangilinan J."/>
            <person name="Papanicolaou A."/>
            <person name="Barry K."/>
            <person name="LaButti K."/>
            <person name="Viragh M."/>
            <person name="Koriabine M."/>
            <person name="Yan M."/>
            <person name="Riley R."/>
            <person name="Champramary S."/>
            <person name="Plett K.L."/>
            <person name="Tsai I.J."/>
            <person name="Slot J."/>
            <person name="Sipos G."/>
            <person name="Plett J."/>
            <person name="Nagy L.G."/>
            <person name="Grigoriev I.V."/>
        </authorList>
    </citation>
    <scope>NUCLEOTIDE SEQUENCE</scope>
    <source>
        <strain evidence="4">HWK02</strain>
    </source>
</reference>
<protein>
    <recommendedName>
        <fullName evidence="3">P-type ATPase C-terminal domain-containing protein</fullName>
    </recommendedName>
</protein>
<keyword evidence="5" id="KW-1185">Reference proteome</keyword>